<reference evidence="2" key="1">
    <citation type="submission" date="2020-11" db="EMBL/GenBank/DDBJ databases">
        <authorList>
            <consortium name="DOE Joint Genome Institute"/>
            <person name="Ahrendt S."/>
            <person name="Riley R."/>
            <person name="Andreopoulos W."/>
            <person name="LaButti K."/>
            <person name="Pangilinan J."/>
            <person name="Ruiz-duenas F.J."/>
            <person name="Barrasa J.M."/>
            <person name="Sanchez-Garcia M."/>
            <person name="Camarero S."/>
            <person name="Miyauchi S."/>
            <person name="Serrano A."/>
            <person name="Linde D."/>
            <person name="Babiker R."/>
            <person name="Drula E."/>
            <person name="Ayuso-Fernandez I."/>
            <person name="Pacheco R."/>
            <person name="Padilla G."/>
            <person name="Ferreira P."/>
            <person name="Barriuso J."/>
            <person name="Kellner H."/>
            <person name="Castanera R."/>
            <person name="Alfaro M."/>
            <person name="Ramirez L."/>
            <person name="Pisabarro A.G."/>
            <person name="Kuo A."/>
            <person name="Tritt A."/>
            <person name="Lipzen A."/>
            <person name="He G."/>
            <person name="Yan M."/>
            <person name="Ng V."/>
            <person name="Cullen D."/>
            <person name="Martin F."/>
            <person name="Rosso M.-N."/>
            <person name="Henrissat B."/>
            <person name="Hibbett D."/>
            <person name="Martinez A.T."/>
            <person name="Grigoriev I.V."/>
        </authorList>
    </citation>
    <scope>NUCLEOTIDE SEQUENCE</scope>
    <source>
        <strain evidence="2">AH 44721</strain>
    </source>
</reference>
<sequence>MPRCSCCSSSSSQSSSHLPITPPSTTNSENAAIKESDGLSDGLEKRVLDATSELYMDRCIIRNTRDSTCYSHVLSRATPEHIISRLEYSWGMTYGQLNVDSSFNILRLSTDLHRSFHHRLWVLIPEDSILRTYRKHKKRGPADNNFADLIPAGPYRYKFIVSRYLKGTSIKRWPESNEVLEGTAEDASPEQFEYPFTNFPTIVSHVHPRFVIYHAGYAFKKYVYDYFVSREDLRSSIENIFSIYRTWTKPIPADAIRSFVRFPKSLDPVDDRNDVYGENISERSGVTRAGRFNWGRKGPPDDSEALVGSLESGTLLVFDALVPHDTPKEDSISRWLAEVPAFSNEFDADPISNVPLN</sequence>
<organism evidence="2 3">
    <name type="scientific">Gymnopilus junonius</name>
    <name type="common">Spectacular rustgill mushroom</name>
    <name type="synonym">Gymnopilus spectabilis subsp. junonius</name>
    <dbReference type="NCBI Taxonomy" id="109634"/>
    <lineage>
        <taxon>Eukaryota</taxon>
        <taxon>Fungi</taxon>
        <taxon>Dikarya</taxon>
        <taxon>Basidiomycota</taxon>
        <taxon>Agaricomycotina</taxon>
        <taxon>Agaricomycetes</taxon>
        <taxon>Agaricomycetidae</taxon>
        <taxon>Agaricales</taxon>
        <taxon>Agaricineae</taxon>
        <taxon>Hymenogastraceae</taxon>
        <taxon>Gymnopilus</taxon>
    </lineage>
</organism>
<evidence type="ECO:0008006" key="4">
    <source>
        <dbReference type="Google" id="ProtNLM"/>
    </source>
</evidence>
<gene>
    <name evidence="2" type="ORF">CPB84DRAFT_1778829</name>
</gene>
<comment type="caution">
    <text evidence="2">The sequence shown here is derived from an EMBL/GenBank/DDBJ whole genome shotgun (WGS) entry which is preliminary data.</text>
</comment>
<proteinExistence type="predicted"/>
<accession>A0A9P5TMB0</accession>
<name>A0A9P5TMB0_GYMJU</name>
<dbReference type="EMBL" id="JADNYJ010000046">
    <property type="protein sequence ID" value="KAF8900756.1"/>
    <property type="molecule type" value="Genomic_DNA"/>
</dbReference>
<keyword evidence="3" id="KW-1185">Reference proteome</keyword>
<evidence type="ECO:0000256" key="1">
    <source>
        <dbReference type="SAM" id="MobiDB-lite"/>
    </source>
</evidence>
<dbReference type="OrthoDB" id="3133596at2759"/>
<feature type="region of interest" description="Disordered" evidence="1">
    <location>
        <begin position="1"/>
        <end position="37"/>
    </location>
</feature>
<dbReference type="AlphaFoldDB" id="A0A9P5TMB0"/>
<evidence type="ECO:0000313" key="2">
    <source>
        <dbReference type="EMBL" id="KAF8900756.1"/>
    </source>
</evidence>
<dbReference type="Proteomes" id="UP000724874">
    <property type="component" value="Unassembled WGS sequence"/>
</dbReference>
<protein>
    <recommendedName>
        <fullName evidence="4">HNH nuclease domain-containing protein</fullName>
    </recommendedName>
</protein>
<evidence type="ECO:0000313" key="3">
    <source>
        <dbReference type="Proteomes" id="UP000724874"/>
    </source>
</evidence>